<comment type="caution">
    <text evidence="2">The sequence shown here is derived from an EMBL/GenBank/DDBJ whole genome shotgun (WGS) entry which is preliminary data.</text>
</comment>
<protein>
    <submittedName>
        <fullName evidence="2">AAA family ATPase</fullName>
    </submittedName>
</protein>
<proteinExistence type="predicted"/>
<dbReference type="EMBL" id="JACXAE010000018">
    <property type="protein sequence ID" value="MBD2771352.1"/>
    <property type="molecule type" value="Genomic_DNA"/>
</dbReference>
<name>A0A8J6XJC7_9CYAN</name>
<dbReference type="InterPro" id="IPR027417">
    <property type="entry name" value="P-loop_NTPase"/>
</dbReference>
<dbReference type="Proteomes" id="UP000629098">
    <property type="component" value="Unassembled WGS sequence"/>
</dbReference>
<organism evidence="2 3">
    <name type="scientific">Iningainema tapete BLCC-T55</name>
    <dbReference type="NCBI Taxonomy" id="2748662"/>
    <lineage>
        <taxon>Bacteria</taxon>
        <taxon>Bacillati</taxon>
        <taxon>Cyanobacteriota</taxon>
        <taxon>Cyanophyceae</taxon>
        <taxon>Nostocales</taxon>
        <taxon>Scytonemataceae</taxon>
        <taxon>Iningainema tapete</taxon>
    </lineage>
</organism>
<accession>A0A8J6XJC7</accession>
<dbReference type="AlphaFoldDB" id="A0A8J6XJC7"/>
<dbReference type="Gene3D" id="3.40.50.300">
    <property type="entry name" value="P-loop containing nucleotide triphosphate hydrolases"/>
    <property type="match status" value="1"/>
</dbReference>
<dbReference type="Pfam" id="PF07693">
    <property type="entry name" value="KAP_NTPase"/>
    <property type="match status" value="1"/>
</dbReference>
<dbReference type="RefSeq" id="WP_190825651.1">
    <property type="nucleotide sequence ID" value="NZ_CAWPPI010000018.1"/>
</dbReference>
<reference evidence="2" key="1">
    <citation type="submission" date="2020-09" db="EMBL/GenBank/DDBJ databases">
        <title>Iningainema tapete sp. nov. (Scytonemataceae, Cyanobacteria) from greenhouses in central Florida (USA) produces two types of nodularin with biosynthetic potential for microcystin-LR and anabaenopeptins.</title>
        <authorList>
            <person name="Berthold D.E."/>
            <person name="Lefler F.W."/>
            <person name="Huang I.-S."/>
            <person name="Abdulla H."/>
            <person name="Zimba P.V."/>
            <person name="Laughinghouse H.D. IV."/>
        </authorList>
    </citation>
    <scope>NUCLEOTIDE SEQUENCE</scope>
    <source>
        <strain evidence="2">BLCCT55</strain>
    </source>
</reference>
<evidence type="ECO:0000313" key="2">
    <source>
        <dbReference type="EMBL" id="MBD2771352.1"/>
    </source>
</evidence>
<dbReference type="InterPro" id="IPR011646">
    <property type="entry name" value="KAP_P-loop"/>
</dbReference>
<dbReference type="SUPFAM" id="SSF52540">
    <property type="entry name" value="P-loop containing nucleoside triphosphate hydrolases"/>
    <property type="match status" value="1"/>
</dbReference>
<sequence length="448" mass="51608">MTVDLRKFYEVTDPSRTLVVSNAQDKKYYIDFSEVRGGDIITKIKQKITFFKPDDPTCTLFTGHIGCGKSTELLRLKLELEQDSYHVVYFESSEDLEMTDVDIADVLLAIAHRISQSLEQLKLDEPKKLKDLLQGAVKVLNAEVTGAKLKVPGVGDVGVTSEKEKLSVFFGIGEITAKVKSDATLREKLNQYLGPQKTKLLEVINQEIIEPAITKLKQQGKKGLVVIVDNLDRIDNRPKAWERPQQEYLFVDQGEYLTKLNCHVLYTMPLSLKFSNDYGMLTQRWEDPKVLPMVPVQSPDGSEHEEGMALLRQMVLARAYPDLRSDQRLSNITFIFDRAATLDRLCRMSGGHVRDLLRLLNTWIMEEMKLPLSRDTLDNVIRARRNEMIMPISDDEWQLLRHVKQRKKVSDDQGYQKLIRSRFVFEYRDRGESWFDVNPILAEARELQ</sequence>
<evidence type="ECO:0000313" key="3">
    <source>
        <dbReference type="Proteomes" id="UP000629098"/>
    </source>
</evidence>
<feature type="domain" description="KAP NTPase" evidence="1">
    <location>
        <begin position="41"/>
        <end position="236"/>
    </location>
</feature>
<evidence type="ECO:0000259" key="1">
    <source>
        <dbReference type="Pfam" id="PF07693"/>
    </source>
</evidence>
<keyword evidence="3" id="KW-1185">Reference proteome</keyword>
<gene>
    <name evidence="2" type="ORF">ICL16_04245</name>
</gene>